<dbReference type="EMBL" id="QJKJ01017550">
    <property type="protein sequence ID" value="RDX58388.1"/>
    <property type="molecule type" value="Genomic_DNA"/>
</dbReference>
<feature type="domain" description="Peroxisomal membrane protein PEX14-like KPWE" evidence="3">
    <location>
        <begin position="22"/>
        <end position="62"/>
    </location>
</feature>
<comment type="subcellular location">
    <subcellularLocation>
        <location evidence="1">Peroxisome membrane</location>
    </subcellularLocation>
</comment>
<name>A0A371E0V1_MUCPR</name>
<dbReference type="AlphaFoldDB" id="A0A371E0V1"/>
<keyword evidence="1" id="KW-0472">Membrane</keyword>
<protein>
    <recommendedName>
        <fullName evidence="1">Peroxisomal membrane protein PEX14</fullName>
    </recommendedName>
    <alternativeName>
        <fullName evidence="1">Peroxin-14</fullName>
    </alternativeName>
</protein>
<keyword evidence="1" id="KW-0813">Transport</keyword>
<accession>A0A371E0V1</accession>
<evidence type="ECO:0000259" key="3">
    <source>
        <dbReference type="Pfam" id="PF17733"/>
    </source>
</evidence>
<comment type="function">
    <text evidence="1">Component of the PEX13-PEX14 docking complex, a translocon channel that specifically mediates the import of peroxisomal cargo proteins bound to PEX5 receptor. The PEX13-PEX14 docking complex forms a large import pore which can be opened to a diameter of about 9 nm. Mechanistically, PEX5 receptor along with cargo proteins associates with the PEX14 subunit of the PEX13-PEX14 docking complex in the cytosol, leading to the insertion of the receptor into the organelle membrane with the concomitant translocation of the cargo into the peroxisome matrix.</text>
</comment>
<dbReference type="OrthoDB" id="441517at2759"/>
<gene>
    <name evidence="4" type="primary">PEX14</name>
    <name evidence="4" type="ORF">CR513_62299</name>
</gene>
<dbReference type="Proteomes" id="UP000257109">
    <property type="component" value="Unassembled WGS sequence"/>
</dbReference>
<dbReference type="GO" id="GO:0016560">
    <property type="term" value="P:protein import into peroxisome matrix, docking"/>
    <property type="evidence" value="ECO:0007669"/>
    <property type="project" value="UniProtKB-UniRule"/>
</dbReference>
<dbReference type="GO" id="GO:1990429">
    <property type="term" value="C:peroxisomal importomer complex"/>
    <property type="evidence" value="ECO:0007669"/>
    <property type="project" value="TreeGrafter"/>
</dbReference>
<feature type="region of interest" description="Disordered" evidence="2">
    <location>
        <begin position="28"/>
        <end position="58"/>
    </location>
</feature>
<feature type="compositionally biased region" description="Basic and acidic residues" evidence="2">
    <location>
        <begin position="28"/>
        <end position="39"/>
    </location>
</feature>
<evidence type="ECO:0000256" key="1">
    <source>
        <dbReference type="RuleBase" id="RU367032"/>
    </source>
</evidence>
<keyword evidence="1" id="KW-0576">Peroxisome</keyword>
<feature type="compositionally biased region" description="Basic and acidic residues" evidence="2">
    <location>
        <begin position="194"/>
        <end position="206"/>
    </location>
</feature>
<dbReference type="PANTHER" id="PTHR23058:SF0">
    <property type="entry name" value="PEROXISOMAL MEMBRANE PROTEIN PEX14"/>
    <property type="match status" value="1"/>
</dbReference>
<sequence>MVCGESEKEVGKNFEILERFRIAAMVQRGEKTSNTRDIYDLPPNPSQQPSNPRLVPRSKPWEVGQVQSTSTQMLQSQVNGEDLNMKARDSPLLNGDDPLPWWQRKNVRIREIDDENESNGVPYAAASSHQAVQQRVWVPPQPPPIVMAEAAEAIRRPKPVVQKEQMSVAQSSDGSDDMHGVPSEGAVESSKSGEIQEEHEVKYDDK</sequence>
<dbReference type="Pfam" id="PF17733">
    <property type="entry name" value="KPWE_dom"/>
    <property type="match status" value="1"/>
</dbReference>
<proteinExistence type="inferred from homology"/>
<feature type="compositionally biased region" description="Polar residues" evidence="2">
    <location>
        <begin position="164"/>
        <end position="173"/>
    </location>
</feature>
<keyword evidence="5" id="KW-1185">Reference proteome</keyword>
<keyword evidence="1" id="KW-0653">Protein transport</keyword>
<comment type="similarity">
    <text evidence="1">Belongs to the peroxin-14 family.</text>
</comment>
<dbReference type="GO" id="GO:0005102">
    <property type="term" value="F:signaling receptor binding"/>
    <property type="evidence" value="ECO:0007669"/>
    <property type="project" value="TreeGrafter"/>
</dbReference>
<evidence type="ECO:0000313" key="4">
    <source>
        <dbReference type="EMBL" id="RDX58388.1"/>
    </source>
</evidence>
<dbReference type="InterPro" id="IPR040554">
    <property type="entry name" value="KPWE_PEX14_dom"/>
</dbReference>
<feature type="region of interest" description="Disordered" evidence="2">
    <location>
        <begin position="156"/>
        <end position="206"/>
    </location>
</feature>
<comment type="caution">
    <text evidence="4">The sequence shown here is derived from an EMBL/GenBank/DDBJ whole genome shotgun (WGS) entry which is preliminary data.</text>
</comment>
<feature type="non-terminal residue" evidence="4">
    <location>
        <position position="1"/>
    </location>
</feature>
<dbReference type="PANTHER" id="PTHR23058">
    <property type="entry name" value="PEROXISOMAL MEMBRANE PROTEIN PEX14"/>
    <property type="match status" value="1"/>
</dbReference>
<dbReference type="GO" id="GO:0005778">
    <property type="term" value="C:peroxisomal membrane"/>
    <property type="evidence" value="ECO:0007669"/>
    <property type="project" value="UniProtKB-SubCell"/>
</dbReference>
<reference evidence="4" key="1">
    <citation type="submission" date="2018-05" db="EMBL/GenBank/DDBJ databases">
        <title>Draft genome of Mucuna pruriens seed.</title>
        <authorList>
            <person name="Nnadi N.E."/>
            <person name="Vos R."/>
            <person name="Hasami M.H."/>
            <person name="Devisetty U.K."/>
            <person name="Aguiy J.C."/>
        </authorList>
    </citation>
    <scope>NUCLEOTIDE SEQUENCE [LARGE SCALE GENOMIC DNA]</scope>
    <source>
        <strain evidence="4">JCA_2017</strain>
    </source>
</reference>
<evidence type="ECO:0000313" key="5">
    <source>
        <dbReference type="Proteomes" id="UP000257109"/>
    </source>
</evidence>
<organism evidence="4 5">
    <name type="scientific">Mucuna pruriens</name>
    <name type="common">Velvet bean</name>
    <name type="synonym">Dolichos pruriens</name>
    <dbReference type="NCBI Taxonomy" id="157652"/>
    <lineage>
        <taxon>Eukaryota</taxon>
        <taxon>Viridiplantae</taxon>
        <taxon>Streptophyta</taxon>
        <taxon>Embryophyta</taxon>
        <taxon>Tracheophyta</taxon>
        <taxon>Spermatophyta</taxon>
        <taxon>Magnoliopsida</taxon>
        <taxon>eudicotyledons</taxon>
        <taxon>Gunneridae</taxon>
        <taxon>Pentapetalae</taxon>
        <taxon>rosids</taxon>
        <taxon>fabids</taxon>
        <taxon>Fabales</taxon>
        <taxon>Fabaceae</taxon>
        <taxon>Papilionoideae</taxon>
        <taxon>50 kb inversion clade</taxon>
        <taxon>NPAAA clade</taxon>
        <taxon>indigoferoid/millettioid clade</taxon>
        <taxon>Phaseoleae</taxon>
        <taxon>Mucuna</taxon>
    </lineage>
</organism>
<dbReference type="STRING" id="157652.A0A371E0V1"/>
<evidence type="ECO:0000256" key="2">
    <source>
        <dbReference type="SAM" id="MobiDB-lite"/>
    </source>
</evidence>
<dbReference type="InterPro" id="IPR025655">
    <property type="entry name" value="PEX14"/>
</dbReference>